<evidence type="ECO:0000313" key="5">
    <source>
        <dbReference type="Proteomes" id="UP001139054"/>
    </source>
</evidence>
<dbReference type="CDD" id="cd00531">
    <property type="entry name" value="NTF2_like"/>
    <property type="match status" value="1"/>
</dbReference>
<dbReference type="EMBL" id="JAKLTY010000034">
    <property type="protein sequence ID" value="MCG2631977.1"/>
    <property type="molecule type" value="Genomic_DNA"/>
</dbReference>
<feature type="domain" description="SnoaL-like" evidence="1">
    <location>
        <begin position="10"/>
        <end position="122"/>
    </location>
</feature>
<dbReference type="RefSeq" id="WP_128929748.1">
    <property type="nucleotide sequence ID" value="NZ_JAKLTY010000034.1"/>
</dbReference>
<dbReference type="AlphaFoldDB" id="A0A9X1RIM5"/>
<dbReference type="Proteomes" id="UP001139054">
    <property type="component" value="Unassembled WGS sequence"/>
</dbReference>
<evidence type="ECO:0000313" key="2">
    <source>
        <dbReference type="EMBL" id="MCG2631977.1"/>
    </source>
</evidence>
<sequence>MNNDKVVLDVRAFLEAWARAFNSGKPEYLVALYADDALLHGTSSSTLYIGVAEIRTYFHGTARVKFDVCHCVSLAADIVMAVGNYVFSETRHDLQVATPARFTFVLRRHDASWKILHHHSSTTPL</sequence>
<dbReference type="InterPro" id="IPR032710">
    <property type="entry name" value="NTF2-like_dom_sf"/>
</dbReference>
<keyword evidence="4" id="KW-1185">Reference proteome</keyword>
<evidence type="ECO:0000313" key="4">
    <source>
        <dbReference type="Proteomes" id="UP001139012"/>
    </source>
</evidence>
<dbReference type="EMBL" id="JAKLUA010000024">
    <property type="protein sequence ID" value="MCG2672770.1"/>
    <property type="molecule type" value="Genomic_DNA"/>
</dbReference>
<proteinExistence type="predicted"/>
<organism evidence="2 5">
    <name type="scientific">Bradyrhizobium zhengyangense</name>
    <dbReference type="NCBI Taxonomy" id="2911009"/>
    <lineage>
        <taxon>Bacteria</taxon>
        <taxon>Pseudomonadati</taxon>
        <taxon>Pseudomonadota</taxon>
        <taxon>Alphaproteobacteria</taxon>
        <taxon>Hyphomicrobiales</taxon>
        <taxon>Nitrobacteraceae</taxon>
        <taxon>Bradyrhizobium</taxon>
    </lineage>
</organism>
<dbReference type="Pfam" id="PF13474">
    <property type="entry name" value="SnoaL_3"/>
    <property type="match status" value="1"/>
</dbReference>
<dbReference type="SUPFAM" id="SSF54427">
    <property type="entry name" value="NTF2-like"/>
    <property type="match status" value="1"/>
</dbReference>
<gene>
    <name evidence="3" type="ORF">L6637_38175</name>
    <name evidence="2" type="ORF">L6654_35760</name>
</gene>
<evidence type="ECO:0000259" key="1">
    <source>
        <dbReference type="Pfam" id="PF13474"/>
    </source>
</evidence>
<protein>
    <submittedName>
        <fullName evidence="2">Nuclear transport factor 2 family protein</fullName>
    </submittedName>
</protein>
<dbReference type="Proteomes" id="UP001139012">
    <property type="component" value="Unassembled WGS sequence"/>
</dbReference>
<evidence type="ECO:0000313" key="3">
    <source>
        <dbReference type="EMBL" id="MCG2672770.1"/>
    </source>
</evidence>
<comment type="caution">
    <text evidence="2">The sequence shown here is derived from an EMBL/GenBank/DDBJ whole genome shotgun (WGS) entry which is preliminary data.</text>
</comment>
<dbReference type="Gene3D" id="3.10.450.50">
    <property type="match status" value="1"/>
</dbReference>
<dbReference type="InterPro" id="IPR037401">
    <property type="entry name" value="SnoaL-like"/>
</dbReference>
<reference evidence="2" key="1">
    <citation type="submission" date="2022-01" db="EMBL/GenBank/DDBJ databases">
        <title>Genome sequnece data of strain Bradyrhizobium sp. nov.</title>
        <authorList>
            <person name="Zhang J."/>
        </authorList>
    </citation>
    <scope>NUCLEOTIDE SEQUENCE</scope>
    <source>
        <strain evidence="3">WYCCWR 12774</strain>
        <strain evidence="2">WYCCWR 13023</strain>
    </source>
</reference>
<name>A0A9X1RIM5_9BRAD</name>
<accession>A0A9X1RIM5</accession>